<dbReference type="PROSITE" id="PS01047">
    <property type="entry name" value="HMA_1"/>
    <property type="match status" value="1"/>
</dbReference>
<evidence type="ECO:0000256" key="2">
    <source>
        <dbReference type="ARBA" id="ARBA00006024"/>
    </source>
</evidence>
<dbReference type="NCBIfam" id="TIGR01512">
    <property type="entry name" value="ATPase-IB2_Cd"/>
    <property type="match status" value="1"/>
</dbReference>
<keyword evidence="9 15" id="KW-0067">ATP-binding</keyword>
<evidence type="ECO:0000313" key="17">
    <source>
        <dbReference type="EMBL" id="MBC3536029.1"/>
    </source>
</evidence>
<evidence type="ECO:0000256" key="12">
    <source>
        <dbReference type="ARBA" id="ARBA00023136"/>
    </source>
</evidence>
<dbReference type="InterPro" id="IPR036163">
    <property type="entry name" value="HMA_dom_sf"/>
</dbReference>
<dbReference type="NCBIfam" id="TIGR01525">
    <property type="entry name" value="ATPase-IB_hvy"/>
    <property type="match status" value="1"/>
</dbReference>
<evidence type="ECO:0000259" key="16">
    <source>
        <dbReference type="PROSITE" id="PS50846"/>
    </source>
</evidence>
<dbReference type="Pfam" id="PF00403">
    <property type="entry name" value="HMA"/>
    <property type="match status" value="1"/>
</dbReference>
<keyword evidence="12 15" id="KW-0472">Membrane</keyword>
<keyword evidence="7 15" id="KW-0479">Metal-binding</keyword>
<sequence>MEKTFLLKGLDCPNCSAKIEEEVGSLSGITASAVNLMCQTLTISVDADAEAAVLPQIEKIVHTHEPDIEIIDTSHSAAQDDDEEEEEGLLRKQRLIVGAILYAAVLLGHAFFGLSDTVYLAVLVAAYVILGYDVVLQALKNIRHGRVFDEHFLMSLSTIGAFVIGEYPEAVAVMLFYQVGEFFQDKAVDNSRHSIKSLLDIRPDTAHVRQGNDIVTVPSGSVAIGSTIVVQPGERIPIDGTVLAGTALVDTKALTGEAVPRRVEAGDEALSGCISTDGMLEIETTHSFGESTASKVIDLVENAAARKAPMERFITRFCRYYTPAVVIGAVFLAAVPPLFFGGVWTDWIMRSFVFLVISCPCALVVSIPLTFFSGIGAASRKGILVKGSNYLEALAQVDTIVFDKTGTLTKGTFNVTNIATAAGVSKDTLLHYAALAECGSRHPIATSIMEAYGSTPDRSELAAYCEKSGRGICATWQGKEILAGNARLLQEAAIPFTENEETGTKVYVAVDGTYMGCLVIADEVKEDSQKAIAELKKKGVSQTVMLTGDSKAIATAIAKKLGLDKCFAQLLPAEKVERLEELDAAKKPGKKLAFVGDGINDAPVLARADVGIAMGALGSDAAIEAADVILMTDEPSKIPEAMNIAKATRAIATQNIVFAIGIKGLFLILGALGIAGMWEAVFGDVGVLILAVLNSMRAMRA</sequence>
<dbReference type="PROSITE" id="PS00154">
    <property type="entry name" value="ATPASE_E1_E2"/>
    <property type="match status" value="1"/>
</dbReference>
<dbReference type="SUPFAM" id="SSF55008">
    <property type="entry name" value="HMA, heavy metal-associated domain"/>
    <property type="match status" value="1"/>
</dbReference>
<protein>
    <recommendedName>
        <fullName evidence="13">Cd(2+)-exporting ATPase</fullName>
        <ecNumber evidence="13">7.2.2.21</ecNumber>
    </recommendedName>
</protein>
<keyword evidence="3 15" id="KW-1003">Cell membrane</keyword>
<evidence type="ECO:0000256" key="14">
    <source>
        <dbReference type="ARBA" id="ARBA00049338"/>
    </source>
</evidence>
<feature type="domain" description="HMA" evidence="16">
    <location>
        <begin position="1"/>
        <end position="69"/>
    </location>
</feature>
<dbReference type="InterPro" id="IPR027256">
    <property type="entry name" value="P-typ_ATPase_IB"/>
</dbReference>
<dbReference type="SUPFAM" id="SSF81653">
    <property type="entry name" value="Calcium ATPase, transduction domain A"/>
    <property type="match status" value="1"/>
</dbReference>
<dbReference type="SUPFAM" id="SSF81665">
    <property type="entry name" value="Calcium ATPase, transmembrane domain M"/>
    <property type="match status" value="1"/>
</dbReference>
<dbReference type="Gene3D" id="3.40.50.1000">
    <property type="entry name" value="HAD superfamily/HAD-like"/>
    <property type="match status" value="1"/>
</dbReference>
<evidence type="ECO:0000256" key="9">
    <source>
        <dbReference type="ARBA" id="ARBA00022840"/>
    </source>
</evidence>
<feature type="transmembrane region" description="Helical" evidence="15">
    <location>
        <begin position="95"/>
        <end position="112"/>
    </location>
</feature>
<gene>
    <name evidence="17" type="primary">cadA</name>
    <name evidence="17" type="ORF">H8J70_01985</name>
</gene>
<dbReference type="PRINTS" id="PR00941">
    <property type="entry name" value="CDATPASE"/>
</dbReference>
<evidence type="ECO:0000256" key="7">
    <source>
        <dbReference type="ARBA" id="ARBA00022723"/>
    </source>
</evidence>
<dbReference type="InterPro" id="IPR023298">
    <property type="entry name" value="ATPase_P-typ_TM_dom_sf"/>
</dbReference>
<comment type="catalytic activity">
    <reaction evidence="14">
        <text>Cd(2+)(in) + ATP + H2O = Cd(2+)(out) + ADP + phosphate + H(+)</text>
        <dbReference type="Rhea" id="RHEA:12132"/>
        <dbReference type="ChEBI" id="CHEBI:15377"/>
        <dbReference type="ChEBI" id="CHEBI:15378"/>
        <dbReference type="ChEBI" id="CHEBI:30616"/>
        <dbReference type="ChEBI" id="CHEBI:43474"/>
        <dbReference type="ChEBI" id="CHEBI:48775"/>
        <dbReference type="ChEBI" id="CHEBI:456216"/>
        <dbReference type="EC" id="7.2.2.21"/>
    </reaction>
</comment>
<dbReference type="PRINTS" id="PR00119">
    <property type="entry name" value="CATATPASE"/>
</dbReference>
<keyword evidence="11 15" id="KW-1133">Transmembrane helix</keyword>
<dbReference type="InterPro" id="IPR023214">
    <property type="entry name" value="HAD_sf"/>
</dbReference>
<keyword evidence="8 15" id="KW-0547">Nucleotide-binding</keyword>
<dbReference type="Gene3D" id="3.40.1110.10">
    <property type="entry name" value="Calcium-transporting ATPase, cytoplasmic domain N"/>
    <property type="match status" value="1"/>
</dbReference>
<evidence type="ECO:0000256" key="6">
    <source>
        <dbReference type="ARBA" id="ARBA00022692"/>
    </source>
</evidence>
<dbReference type="InterPro" id="IPR006121">
    <property type="entry name" value="HMA_dom"/>
</dbReference>
<keyword evidence="6 15" id="KW-0812">Transmembrane</keyword>
<reference evidence="17 18" key="1">
    <citation type="submission" date="2020-08" db="EMBL/GenBank/DDBJ databases">
        <authorList>
            <person name="Liu C."/>
            <person name="Sun Q."/>
        </authorList>
    </citation>
    <scope>NUCLEOTIDE SEQUENCE [LARGE SCALE GENOMIC DNA]</scope>
    <source>
        <strain evidence="17 18">NSJ-59</strain>
    </source>
</reference>
<name>A0ABR6VFU0_9FIRM</name>
<dbReference type="CDD" id="cd07548">
    <property type="entry name" value="P-type_ATPase-Cd_Zn_Co_like"/>
    <property type="match status" value="1"/>
</dbReference>
<dbReference type="InterPro" id="IPR051014">
    <property type="entry name" value="Cation_Transport_ATPase_IB"/>
</dbReference>
<feature type="transmembrane region" description="Helical" evidence="15">
    <location>
        <begin position="656"/>
        <end position="675"/>
    </location>
</feature>
<dbReference type="InterPro" id="IPR036412">
    <property type="entry name" value="HAD-like_sf"/>
</dbReference>
<dbReference type="Pfam" id="PF00122">
    <property type="entry name" value="E1-E2_ATPase"/>
    <property type="match status" value="1"/>
</dbReference>
<evidence type="ECO:0000256" key="4">
    <source>
        <dbReference type="ARBA" id="ARBA00022539"/>
    </source>
</evidence>
<feature type="transmembrane region" description="Helical" evidence="15">
    <location>
        <begin position="118"/>
        <end position="136"/>
    </location>
</feature>
<dbReference type="EC" id="7.2.2.21" evidence="13"/>
<dbReference type="PROSITE" id="PS50846">
    <property type="entry name" value="HMA_2"/>
    <property type="match status" value="1"/>
</dbReference>
<dbReference type="PANTHER" id="PTHR48085">
    <property type="entry name" value="CADMIUM/ZINC-TRANSPORTING ATPASE HMA2-RELATED"/>
    <property type="match status" value="1"/>
</dbReference>
<evidence type="ECO:0000256" key="13">
    <source>
        <dbReference type="ARBA" id="ARBA00039103"/>
    </source>
</evidence>
<evidence type="ECO:0000256" key="8">
    <source>
        <dbReference type="ARBA" id="ARBA00022741"/>
    </source>
</evidence>
<evidence type="ECO:0000256" key="3">
    <source>
        <dbReference type="ARBA" id="ARBA00022475"/>
    </source>
</evidence>
<evidence type="ECO:0000256" key="15">
    <source>
        <dbReference type="RuleBase" id="RU362081"/>
    </source>
</evidence>
<dbReference type="Pfam" id="PF00702">
    <property type="entry name" value="Hydrolase"/>
    <property type="match status" value="1"/>
</dbReference>
<dbReference type="InterPro" id="IPR008250">
    <property type="entry name" value="ATPase_P-typ_transduc_dom_A_sf"/>
</dbReference>
<evidence type="ECO:0000256" key="11">
    <source>
        <dbReference type="ARBA" id="ARBA00022989"/>
    </source>
</evidence>
<keyword evidence="18" id="KW-1185">Reference proteome</keyword>
<keyword evidence="5" id="KW-0597">Phosphoprotein</keyword>
<evidence type="ECO:0000256" key="10">
    <source>
        <dbReference type="ARBA" id="ARBA00022967"/>
    </source>
</evidence>
<dbReference type="NCBIfam" id="TIGR01494">
    <property type="entry name" value="ATPase_P-type"/>
    <property type="match status" value="1"/>
</dbReference>
<dbReference type="Gene3D" id="2.70.150.10">
    <property type="entry name" value="Calcium-transporting ATPase, cytoplasmic transduction domain A"/>
    <property type="match status" value="1"/>
</dbReference>
<dbReference type="InterPro" id="IPR017969">
    <property type="entry name" value="Heavy-metal-associated_CS"/>
</dbReference>
<feature type="transmembrane region" description="Helical" evidence="15">
    <location>
        <begin position="320"/>
        <end position="340"/>
    </location>
</feature>
<evidence type="ECO:0000313" key="18">
    <source>
        <dbReference type="Proteomes" id="UP000606870"/>
    </source>
</evidence>
<dbReference type="Proteomes" id="UP000606870">
    <property type="component" value="Unassembled WGS sequence"/>
</dbReference>
<organism evidence="17 18">
    <name type="scientific">Megasphaera hominis</name>
    <dbReference type="NCBI Taxonomy" id="159836"/>
    <lineage>
        <taxon>Bacteria</taxon>
        <taxon>Bacillati</taxon>
        <taxon>Bacillota</taxon>
        <taxon>Negativicutes</taxon>
        <taxon>Veillonellales</taxon>
        <taxon>Veillonellaceae</taxon>
        <taxon>Megasphaera</taxon>
    </lineage>
</organism>
<comment type="subcellular location">
    <subcellularLocation>
        <location evidence="1">Cell membrane</location>
        <topology evidence="1">Multi-pass membrane protein</topology>
    </subcellularLocation>
</comment>
<comment type="similarity">
    <text evidence="2 15">Belongs to the cation transport ATPase (P-type) (TC 3.A.3) family. Type IB subfamily.</text>
</comment>
<dbReference type="InterPro" id="IPR023299">
    <property type="entry name" value="ATPase_P-typ_cyto_dom_N"/>
</dbReference>
<feature type="transmembrane region" description="Helical" evidence="15">
    <location>
        <begin position="352"/>
        <end position="372"/>
    </location>
</feature>
<dbReference type="EMBL" id="JACOGK010000004">
    <property type="protein sequence ID" value="MBC3536029.1"/>
    <property type="molecule type" value="Genomic_DNA"/>
</dbReference>
<accession>A0ABR6VFU0</accession>
<keyword evidence="10" id="KW-1278">Translocase</keyword>
<dbReference type="SUPFAM" id="SSF56784">
    <property type="entry name" value="HAD-like"/>
    <property type="match status" value="1"/>
</dbReference>
<proteinExistence type="inferred from homology"/>
<keyword evidence="4" id="KW-0104">Cadmium</keyword>
<comment type="caution">
    <text evidence="17">The sequence shown here is derived from an EMBL/GenBank/DDBJ whole genome shotgun (WGS) entry which is preliminary data.</text>
</comment>
<dbReference type="Gene3D" id="3.30.70.100">
    <property type="match status" value="1"/>
</dbReference>
<evidence type="ECO:0000256" key="5">
    <source>
        <dbReference type="ARBA" id="ARBA00022553"/>
    </source>
</evidence>
<dbReference type="InterPro" id="IPR001757">
    <property type="entry name" value="P_typ_ATPase"/>
</dbReference>
<evidence type="ECO:0000256" key="1">
    <source>
        <dbReference type="ARBA" id="ARBA00004651"/>
    </source>
</evidence>
<dbReference type="InterPro" id="IPR059000">
    <property type="entry name" value="ATPase_P-type_domA"/>
</dbReference>
<dbReference type="PANTHER" id="PTHR48085:SF5">
    <property type="entry name" value="CADMIUM_ZINC-TRANSPORTING ATPASE HMA4-RELATED"/>
    <property type="match status" value="1"/>
</dbReference>
<dbReference type="InterPro" id="IPR018303">
    <property type="entry name" value="ATPase_P-typ_P_site"/>
</dbReference>
<dbReference type="RefSeq" id="WP_186502085.1">
    <property type="nucleotide sequence ID" value="NZ_JACOGK010000004.1"/>
</dbReference>
<dbReference type="CDD" id="cd00371">
    <property type="entry name" value="HMA"/>
    <property type="match status" value="1"/>
</dbReference>